<dbReference type="InterPro" id="IPR002104">
    <property type="entry name" value="Integrase_catalytic"/>
</dbReference>
<dbReference type="InterPro" id="IPR044068">
    <property type="entry name" value="CB"/>
</dbReference>
<keyword evidence="3" id="KW-0233">DNA recombination</keyword>
<dbReference type="GO" id="GO:0015074">
    <property type="term" value="P:DNA integration"/>
    <property type="evidence" value="ECO:0007669"/>
    <property type="project" value="UniProtKB-KW"/>
</dbReference>
<dbReference type="eggNOG" id="COG0582">
    <property type="taxonomic scope" value="Bacteria"/>
</dbReference>
<dbReference type="PANTHER" id="PTHR30349">
    <property type="entry name" value="PHAGE INTEGRASE-RELATED"/>
    <property type="match status" value="1"/>
</dbReference>
<dbReference type="STRING" id="632955.GCA_000829675_00273"/>
<dbReference type="Gene3D" id="1.10.150.130">
    <property type="match status" value="1"/>
</dbReference>
<evidence type="ECO:0000313" key="7">
    <source>
        <dbReference type="EMBL" id="EPF73814.1"/>
    </source>
</evidence>
<dbReference type="InterPro" id="IPR050090">
    <property type="entry name" value="Tyrosine_recombinase_XerCD"/>
</dbReference>
<dbReference type="Pfam" id="PF00589">
    <property type="entry name" value="Phage_integrase"/>
    <property type="match status" value="1"/>
</dbReference>
<sequence>MKLPKARKRGESYRIELMFNGKRISATRDTEKECEEWAMIKLLELKTQSNEDPRIKPHYPFSALLLKYYESIGKHKKSKRTIHISINQFIRNFPNIAEMSVHDITPQVLTDWRNVRLKQVSVGTVLRDISLFSSIFSYAQKELFLIDINPFALVVKPSQPKSRNRRISNAEIDLILQAHDYKHGQVPTDPQHFVAWAFLFAIETTMRQGEILSIKRSNIFDDYIHLPETKNGDSRDVPLLDSAKDLLKLIAPTKSERLIDIESSTFQNMFGNRIRKLGIDDIHFHDTRHEGITRLVKLRKVPIEILMKITGHKTAGILINTYYNPTASEISKMLNESN</sequence>
<evidence type="ECO:0008006" key="9">
    <source>
        <dbReference type="Google" id="ProtNLM"/>
    </source>
</evidence>
<dbReference type="RefSeq" id="WP_016656380.1">
    <property type="nucleotide sequence ID" value="NZ_KE340353.1"/>
</dbReference>
<feature type="domain" description="Tyr recombinase" evidence="5">
    <location>
        <begin position="162"/>
        <end position="335"/>
    </location>
</feature>
<evidence type="ECO:0000256" key="2">
    <source>
        <dbReference type="ARBA" id="ARBA00023125"/>
    </source>
</evidence>
<evidence type="ECO:0000256" key="3">
    <source>
        <dbReference type="ARBA" id="ARBA00023172"/>
    </source>
</evidence>
<dbReference type="HOGENOM" id="CLU_027562_32_1_6"/>
<dbReference type="AlphaFoldDB" id="S3NHK6"/>
<comment type="caution">
    <text evidence="7">The sequence shown here is derived from an EMBL/GenBank/DDBJ whole genome shotgun (WGS) entry which is preliminary data.</text>
</comment>
<accession>S3NHK6</accession>
<dbReference type="CDD" id="cd00796">
    <property type="entry name" value="INT_Rci_Hp1_C"/>
    <property type="match status" value="1"/>
</dbReference>
<evidence type="ECO:0000259" key="5">
    <source>
        <dbReference type="PROSITE" id="PS51898"/>
    </source>
</evidence>
<evidence type="ECO:0000259" key="6">
    <source>
        <dbReference type="PROSITE" id="PS51900"/>
    </source>
</evidence>
<dbReference type="InterPro" id="IPR011010">
    <property type="entry name" value="DNA_brk_join_enz"/>
</dbReference>
<dbReference type="GO" id="GO:0006310">
    <property type="term" value="P:DNA recombination"/>
    <property type="evidence" value="ECO:0007669"/>
    <property type="project" value="UniProtKB-KW"/>
</dbReference>
<dbReference type="InterPro" id="IPR010998">
    <property type="entry name" value="Integrase_recombinase_N"/>
</dbReference>
<proteinExistence type="predicted"/>
<evidence type="ECO:0000256" key="1">
    <source>
        <dbReference type="ARBA" id="ARBA00022908"/>
    </source>
</evidence>
<dbReference type="GO" id="GO:0003677">
    <property type="term" value="F:DNA binding"/>
    <property type="evidence" value="ECO:0007669"/>
    <property type="project" value="UniProtKB-UniRule"/>
</dbReference>
<dbReference type="OrthoDB" id="9057547at2"/>
<name>S3NHK6_9GAMM</name>
<gene>
    <name evidence="7" type="ORF">F945_01973</name>
</gene>
<reference evidence="7 8" key="1">
    <citation type="submission" date="2013-06" db="EMBL/GenBank/DDBJ databases">
        <title>The Genome Sequence of Acinetobacter rudis CIP 110305.</title>
        <authorList>
            <consortium name="The Broad Institute Genome Sequencing Platform"/>
            <consortium name="The Broad Institute Genome Sequencing Center for Infectious Disease"/>
            <person name="Cerqueira G."/>
            <person name="Feldgarden M."/>
            <person name="Courvalin P."/>
            <person name="Perichon B."/>
            <person name="Grillot-Courvalin C."/>
            <person name="Clermont D."/>
            <person name="Rocha E."/>
            <person name="Yoon E.-J."/>
            <person name="Nemec A."/>
            <person name="Young S.K."/>
            <person name="Zeng Q."/>
            <person name="Gargeya S."/>
            <person name="Fitzgerald M."/>
            <person name="Abouelleil A."/>
            <person name="Alvarado L."/>
            <person name="Berlin A.M."/>
            <person name="Chapman S.B."/>
            <person name="Dewar J."/>
            <person name="Goldberg J."/>
            <person name="Griggs A."/>
            <person name="Gujja S."/>
            <person name="Hansen M."/>
            <person name="Howarth C."/>
            <person name="Imamovic A."/>
            <person name="Larimer J."/>
            <person name="McCowan C."/>
            <person name="Murphy C."/>
            <person name="Pearson M."/>
            <person name="Priest M."/>
            <person name="Roberts A."/>
            <person name="Saif S."/>
            <person name="Shea T."/>
            <person name="Sykes S."/>
            <person name="Wortman J."/>
            <person name="Nusbaum C."/>
            <person name="Birren B."/>
        </authorList>
    </citation>
    <scope>NUCLEOTIDE SEQUENCE [LARGE SCALE GENOMIC DNA]</scope>
    <source>
        <strain evidence="7 8">CIP 110305</strain>
    </source>
</reference>
<dbReference type="SUPFAM" id="SSF56349">
    <property type="entry name" value="DNA breaking-rejoining enzymes"/>
    <property type="match status" value="1"/>
</dbReference>
<dbReference type="EMBL" id="ATGI01000023">
    <property type="protein sequence ID" value="EPF73814.1"/>
    <property type="molecule type" value="Genomic_DNA"/>
</dbReference>
<dbReference type="PROSITE" id="PS51900">
    <property type="entry name" value="CB"/>
    <property type="match status" value="1"/>
</dbReference>
<evidence type="ECO:0000256" key="4">
    <source>
        <dbReference type="PROSITE-ProRule" id="PRU01248"/>
    </source>
</evidence>
<evidence type="ECO:0000313" key="8">
    <source>
        <dbReference type="Proteomes" id="UP000014568"/>
    </source>
</evidence>
<keyword evidence="2 4" id="KW-0238">DNA-binding</keyword>
<dbReference type="InterPro" id="IPR013762">
    <property type="entry name" value="Integrase-like_cat_sf"/>
</dbReference>
<protein>
    <recommendedName>
        <fullName evidence="9">Tyr recombinase domain-containing protein</fullName>
    </recommendedName>
</protein>
<organism evidence="7 8">
    <name type="scientific">Acinetobacter rudis CIP 110305</name>
    <dbReference type="NCBI Taxonomy" id="421052"/>
    <lineage>
        <taxon>Bacteria</taxon>
        <taxon>Pseudomonadati</taxon>
        <taxon>Pseudomonadota</taxon>
        <taxon>Gammaproteobacteria</taxon>
        <taxon>Moraxellales</taxon>
        <taxon>Moraxellaceae</taxon>
        <taxon>Acinetobacter</taxon>
    </lineage>
</organism>
<dbReference type="Proteomes" id="UP000014568">
    <property type="component" value="Unassembled WGS sequence"/>
</dbReference>
<dbReference type="PATRIC" id="fig|421052.3.peg.1924"/>
<feature type="domain" description="Core-binding (CB)" evidence="6">
    <location>
        <begin position="59"/>
        <end position="140"/>
    </location>
</feature>
<keyword evidence="8" id="KW-1185">Reference proteome</keyword>
<dbReference type="PANTHER" id="PTHR30349:SF94">
    <property type="entry name" value="INTEGRASE_RECOMBINASE HI_1414-RELATED"/>
    <property type="match status" value="1"/>
</dbReference>
<dbReference type="PROSITE" id="PS51898">
    <property type="entry name" value="TYR_RECOMBINASE"/>
    <property type="match status" value="1"/>
</dbReference>
<dbReference type="Gene3D" id="1.10.443.10">
    <property type="entry name" value="Intergrase catalytic core"/>
    <property type="match status" value="1"/>
</dbReference>
<keyword evidence="1" id="KW-0229">DNA integration</keyword>